<dbReference type="Proteomes" id="UP000029917">
    <property type="component" value="Unassembled WGS sequence"/>
</dbReference>
<evidence type="ECO:0000256" key="2">
    <source>
        <dbReference type="ARBA" id="ARBA00007482"/>
    </source>
</evidence>
<dbReference type="GO" id="GO:0047631">
    <property type="term" value="F:ADP-ribose diphosphatase activity"/>
    <property type="evidence" value="ECO:0007669"/>
    <property type="project" value="UniProtKB-EC"/>
</dbReference>
<protein>
    <recommendedName>
        <fullName evidence="4">ADP-ribose pyrophosphatase</fullName>
        <ecNumber evidence="3">3.6.1.13</ecNumber>
    </recommendedName>
    <alternativeName>
        <fullName evidence="9">ADP-ribose diphosphatase</fullName>
    </alternativeName>
    <alternativeName>
        <fullName evidence="11">ADP-ribose phosphohydrolase</fullName>
    </alternativeName>
    <alternativeName>
        <fullName evidence="10">Adenosine diphosphoribose pyrophosphatase</fullName>
    </alternativeName>
</protein>
<feature type="binding site" evidence="13">
    <location>
        <position position="308"/>
    </location>
    <ligand>
        <name>Mg(2+)</name>
        <dbReference type="ChEBI" id="CHEBI:18420"/>
        <label>1</label>
    </ligand>
</feature>
<evidence type="ECO:0000256" key="4">
    <source>
        <dbReference type="ARBA" id="ARBA00013297"/>
    </source>
</evidence>
<dbReference type="GO" id="GO:0006753">
    <property type="term" value="P:nucleoside phosphate metabolic process"/>
    <property type="evidence" value="ECO:0007669"/>
    <property type="project" value="TreeGrafter"/>
</dbReference>
<dbReference type="GO" id="GO:0005829">
    <property type="term" value="C:cytosol"/>
    <property type="evidence" value="ECO:0007669"/>
    <property type="project" value="TreeGrafter"/>
</dbReference>
<evidence type="ECO:0000259" key="15">
    <source>
        <dbReference type="PROSITE" id="PS51462"/>
    </source>
</evidence>
<evidence type="ECO:0000256" key="3">
    <source>
        <dbReference type="ARBA" id="ARBA00012453"/>
    </source>
</evidence>
<dbReference type="PANTHER" id="PTHR11839:SF5">
    <property type="entry name" value="ADP-RIBOSE PYROPHOSPHATASE"/>
    <property type="match status" value="1"/>
</dbReference>
<evidence type="ECO:0000256" key="6">
    <source>
        <dbReference type="ARBA" id="ARBA00022801"/>
    </source>
</evidence>
<evidence type="ECO:0000256" key="9">
    <source>
        <dbReference type="ARBA" id="ARBA00030162"/>
    </source>
</evidence>
<dbReference type="EC" id="3.6.1.13" evidence="3"/>
<dbReference type="EMBL" id="JRKS01000015">
    <property type="protein sequence ID" value="KGJ07927.1"/>
    <property type="molecule type" value="Genomic_DNA"/>
</dbReference>
<evidence type="ECO:0000256" key="10">
    <source>
        <dbReference type="ARBA" id="ARBA00030308"/>
    </source>
</evidence>
<dbReference type="Gene3D" id="3.90.79.10">
    <property type="entry name" value="Nucleoside Triphosphate Pyrophosphohydrolase"/>
    <property type="match status" value="1"/>
</dbReference>
<feature type="binding site" evidence="13">
    <location>
        <position position="239"/>
    </location>
    <ligand>
        <name>Mg(2+)</name>
        <dbReference type="ChEBI" id="CHEBI:18420"/>
        <label>1</label>
    </ligand>
</feature>
<feature type="domain" description="Nudix hydrolase" evidence="15">
    <location>
        <begin position="197"/>
        <end position="337"/>
    </location>
</feature>
<comment type="caution">
    <text evidence="16">The sequence shown here is derived from an EMBL/GenBank/DDBJ whole genome shotgun (WGS) entry which is preliminary data.</text>
</comment>
<keyword evidence="7 13" id="KW-0460">Magnesium</keyword>
<dbReference type="GO" id="GO:0019693">
    <property type="term" value="P:ribose phosphate metabolic process"/>
    <property type="evidence" value="ECO:0007669"/>
    <property type="project" value="TreeGrafter"/>
</dbReference>
<dbReference type="Pfam" id="PF00293">
    <property type="entry name" value="NUDIX"/>
    <property type="match status" value="1"/>
</dbReference>
<dbReference type="InterPro" id="IPR020084">
    <property type="entry name" value="NUDIX_hydrolase_CS"/>
</dbReference>
<dbReference type="InterPro" id="IPR015797">
    <property type="entry name" value="NUDIX_hydrolase-like_dom_sf"/>
</dbReference>
<organism evidence="16 17">
    <name type="scientific">Paracoccus sphaerophysae</name>
    <dbReference type="NCBI Taxonomy" id="690417"/>
    <lineage>
        <taxon>Bacteria</taxon>
        <taxon>Pseudomonadati</taxon>
        <taxon>Pseudomonadota</taxon>
        <taxon>Alphaproteobacteria</taxon>
        <taxon>Rhodobacterales</taxon>
        <taxon>Paracoccaceae</taxon>
        <taxon>Paracoccus</taxon>
    </lineage>
</organism>
<dbReference type="InterPro" id="IPR004385">
    <property type="entry name" value="NDP_pyrophosphatase"/>
</dbReference>
<evidence type="ECO:0000256" key="8">
    <source>
        <dbReference type="ARBA" id="ARBA00025164"/>
    </source>
</evidence>
<feature type="binding site" evidence="13">
    <location>
        <position position="259"/>
    </location>
    <ligand>
        <name>Mg(2+)</name>
        <dbReference type="ChEBI" id="CHEBI:18420"/>
        <label>1</label>
    </ligand>
</feature>
<accession>A0A099FCV5</accession>
<evidence type="ECO:0000256" key="7">
    <source>
        <dbReference type="ARBA" id="ARBA00022842"/>
    </source>
</evidence>
<evidence type="ECO:0000256" key="1">
    <source>
        <dbReference type="ARBA" id="ARBA00001946"/>
    </source>
</evidence>
<reference evidence="16 17" key="1">
    <citation type="submission" date="2014-09" db="EMBL/GenBank/DDBJ databases">
        <authorList>
            <person name="McGinnis J.M."/>
            <person name="Wolfgang W.J."/>
        </authorList>
    </citation>
    <scope>NUCLEOTIDE SEQUENCE [LARGE SCALE GENOMIC DNA]</scope>
    <source>
        <strain evidence="16 17">HAMBI 3106</strain>
    </source>
</reference>
<dbReference type="GO" id="GO:0019144">
    <property type="term" value="F:ADP-sugar diphosphatase activity"/>
    <property type="evidence" value="ECO:0007669"/>
    <property type="project" value="TreeGrafter"/>
</dbReference>
<comment type="catalytic activity">
    <reaction evidence="12">
        <text>ADP-D-ribose + H2O = D-ribose 5-phosphate + AMP + 2 H(+)</text>
        <dbReference type="Rhea" id="RHEA:10412"/>
        <dbReference type="ChEBI" id="CHEBI:15377"/>
        <dbReference type="ChEBI" id="CHEBI:15378"/>
        <dbReference type="ChEBI" id="CHEBI:57967"/>
        <dbReference type="ChEBI" id="CHEBI:78346"/>
        <dbReference type="ChEBI" id="CHEBI:456215"/>
        <dbReference type="EC" id="3.6.1.13"/>
    </reaction>
</comment>
<reference evidence="16 17" key="2">
    <citation type="submission" date="2014-10" db="EMBL/GenBank/DDBJ databases">
        <title>Paracoccus sanguinis sp. nov., isolated from clinical specimens of New York State patients.</title>
        <authorList>
            <person name="Mingle L.A."/>
            <person name="Cole J.A."/>
            <person name="Lapierre P."/>
            <person name="Musser K.A."/>
        </authorList>
    </citation>
    <scope>NUCLEOTIDE SEQUENCE [LARGE SCALE GENOMIC DNA]</scope>
    <source>
        <strain evidence="16 17">HAMBI 3106</strain>
    </source>
</reference>
<evidence type="ECO:0000256" key="11">
    <source>
        <dbReference type="ARBA" id="ARBA00033056"/>
    </source>
</evidence>
<dbReference type="PROSITE" id="PS00893">
    <property type="entry name" value="NUDIX_BOX"/>
    <property type="match status" value="1"/>
</dbReference>
<evidence type="ECO:0000256" key="13">
    <source>
        <dbReference type="PIRSR" id="PIRSR604385-2"/>
    </source>
</evidence>
<evidence type="ECO:0000313" key="16">
    <source>
        <dbReference type="EMBL" id="KGJ07927.1"/>
    </source>
</evidence>
<comment type="cofactor">
    <cofactor evidence="1 13">
        <name>Mg(2+)</name>
        <dbReference type="ChEBI" id="CHEBI:18420"/>
    </cofactor>
</comment>
<dbReference type="SUPFAM" id="SSF55811">
    <property type="entry name" value="Nudix"/>
    <property type="match status" value="1"/>
</dbReference>
<evidence type="ECO:0000256" key="12">
    <source>
        <dbReference type="ARBA" id="ARBA00049546"/>
    </source>
</evidence>
<evidence type="ECO:0000256" key="14">
    <source>
        <dbReference type="PIRSR" id="PIRSR604385-3"/>
    </source>
</evidence>
<evidence type="ECO:0000256" key="5">
    <source>
        <dbReference type="ARBA" id="ARBA00022723"/>
    </source>
</evidence>
<feature type="short sequence motif" description="Nudix box" evidence="14">
    <location>
        <begin position="240"/>
        <end position="262"/>
    </location>
</feature>
<dbReference type="STRING" id="690417.IC63_06930"/>
<dbReference type="InterPro" id="IPR000086">
    <property type="entry name" value="NUDIX_hydrolase_dom"/>
</dbReference>
<sequence>MLLAGILADPAVLAALGLKPRGEPVALPGRLSAAPSAGLAADSWPRWDRNAAGHVTAVPIDSTPDLARYAAIMGLAPALHGDTPVLGVGDTGDDATGEADPRLAAEIAADLLAQPADQTPENLRARLPMIAWRTASRLRAQAERGAPDAPGPAEVDRVRIEARATPYARYFAVEELLLRHRLHLGGWSDPLLRAVFVSGDAVVVLPWDPVRDRVLLVDQLRAGPVARGDAQPWLYEPVAGRIDPGETPQSTARREAMEEAGVTLGALFPVPGHYPSPGIIAEFIYGFVGVADLPDDAATVSGLDAEGEDIRGHLVDRAELTRMALDGRIVNGPLLILALWLDRMADRLKAADPPR</sequence>
<dbReference type="CDD" id="cd24155">
    <property type="entry name" value="NUDIX_ADPRase"/>
    <property type="match status" value="1"/>
</dbReference>
<dbReference type="PROSITE" id="PS51462">
    <property type="entry name" value="NUDIX"/>
    <property type="match status" value="1"/>
</dbReference>
<keyword evidence="5 13" id="KW-0479">Metal-binding</keyword>
<dbReference type="GO" id="GO:0046872">
    <property type="term" value="F:metal ion binding"/>
    <property type="evidence" value="ECO:0007669"/>
    <property type="project" value="UniProtKB-KW"/>
</dbReference>
<feature type="binding site" evidence="13">
    <location>
        <position position="255"/>
    </location>
    <ligand>
        <name>Mg(2+)</name>
        <dbReference type="ChEBI" id="CHEBI:18420"/>
        <label>1</label>
    </ligand>
</feature>
<keyword evidence="6" id="KW-0378">Hydrolase</keyword>
<name>A0A099FCV5_9RHOB</name>
<dbReference type="NCBIfam" id="TIGR00052">
    <property type="entry name" value="nudix-type nucleoside diphosphatase, YffH/AdpP family"/>
    <property type="match status" value="1"/>
</dbReference>
<comment type="function">
    <text evidence="8">Acts on ADP-mannose and ADP-glucose as well as ADP-ribose. Prevents glycogen biosynthesis. The reaction catalyzed by this enzyme is a limiting step of the gluconeogenic process.</text>
</comment>
<comment type="similarity">
    <text evidence="2">Belongs to the Nudix hydrolase family. NudF subfamily.</text>
</comment>
<dbReference type="PANTHER" id="PTHR11839">
    <property type="entry name" value="UDP/ADP-SUGAR PYROPHOSPHATASE"/>
    <property type="match status" value="1"/>
</dbReference>
<gene>
    <name evidence="16" type="ORF">IC63_06930</name>
</gene>
<keyword evidence="17" id="KW-1185">Reference proteome</keyword>
<proteinExistence type="inferred from homology"/>
<dbReference type="AlphaFoldDB" id="A0A099FCV5"/>
<evidence type="ECO:0000313" key="17">
    <source>
        <dbReference type="Proteomes" id="UP000029917"/>
    </source>
</evidence>